<feature type="chain" id="PRO_5045384409" evidence="1">
    <location>
        <begin position="23"/>
        <end position="228"/>
    </location>
</feature>
<sequence length="228" mass="24821">MKQPIQLILMLAFGLVGAPAMATEEPKFEVISQNNNFELRRYPAILVAEVEVAGDMDTASGQGFRAIADFIFGNNVAVNLSSEEGSEKIAMTVPVTLTPVKASAQKIAMTAPVVLAPSNASAPSDIPALQGAQQWRVHFVMPSSYTLATLPKPNNPAVVIRELPAKTWAVLKYSGFNTEAGTQKRIDELRAWMASQNLKAVGSPQLARYNPPWTLPVLRRNEVMFEVE</sequence>
<evidence type="ECO:0000313" key="3">
    <source>
        <dbReference type="Proteomes" id="UP000825679"/>
    </source>
</evidence>
<protein>
    <submittedName>
        <fullName evidence="2">Heme-binding protein</fullName>
    </submittedName>
</protein>
<dbReference type="Proteomes" id="UP000825679">
    <property type="component" value="Chromosome"/>
</dbReference>
<proteinExistence type="predicted"/>
<reference evidence="2 3" key="1">
    <citation type="submission" date="2021-08" db="EMBL/GenBank/DDBJ databases">
        <title>complete genome sequencing of Deefgea sp. D25.</title>
        <authorList>
            <person name="Bae J.-W."/>
            <person name="Gim D.-H."/>
        </authorList>
    </citation>
    <scope>NUCLEOTIDE SEQUENCE [LARGE SCALE GENOMIC DNA]</scope>
    <source>
        <strain evidence="2 3">D25</strain>
    </source>
</reference>
<organism evidence="2 3">
    <name type="scientific">Deefgea tanakiae</name>
    <dbReference type="NCBI Taxonomy" id="2865840"/>
    <lineage>
        <taxon>Bacteria</taxon>
        <taxon>Pseudomonadati</taxon>
        <taxon>Pseudomonadota</taxon>
        <taxon>Betaproteobacteria</taxon>
        <taxon>Neisseriales</taxon>
        <taxon>Chitinibacteraceae</taxon>
        <taxon>Deefgea</taxon>
    </lineage>
</organism>
<evidence type="ECO:0000256" key="1">
    <source>
        <dbReference type="SAM" id="SignalP"/>
    </source>
</evidence>
<dbReference type="EMBL" id="CP081150">
    <property type="protein sequence ID" value="QZA77910.1"/>
    <property type="molecule type" value="Genomic_DNA"/>
</dbReference>
<dbReference type="PANTHER" id="PTHR11220">
    <property type="entry name" value="HEME-BINDING PROTEIN-RELATED"/>
    <property type="match status" value="1"/>
</dbReference>
<dbReference type="RefSeq" id="WP_221006288.1">
    <property type="nucleotide sequence ID" value="NZ_CP081150.1"/>
</dbReference>
<feature type="signal peptide" evidence="1">
    <location>
        <begin position="1"/>
        <end position="22"/>
    </location>
</feature>
<dbReference type="PANTHER" id="PTHR11220:SF58">
    <property type="entry name" value="SOUL HEME-BINDING FAMILY PROTEIN"/>
    <property type="match status" value="1"/>
</dbReference>
<keyword evidence="1" id="KW-0732">Signal</keyword>
<dbReference type="Gene3D" id="3.20.80.10">
    <property type="entry name" value="Regulatory factor, effector binding domain"/>
    <property type="match status" value="2"/>
</dbReference>
<keyword evidence="3" id="KW-1185">Reference proteome</keyword>
<accession>A0ABX8Z9T0</accession>
<name>A0ABX8Z9T0_9NEIS</name>
<evidence type="ECO:0000313" key="2">
    <source>
        <dbReference type="EMBL" id="QZA77910.1"/>
    </source>
</evidence>
<gene>
    <name evidence="2" type="ORF">K4H28_00255</name>
</gene>
<dbReference type="SUPFAM" id="SSF55136">
    <property type="entry name" value="Probable bacterial effector-binding domain"/>
    <property type="match status" value="1"/>
</dbReference>
<dbReference type="InterPro" id="IPR011256">
    <property type="entry name" value="Reg_factor_effector_dom_sf"/>
</dbReference>
<dbReference type="Pfam" id="PF04832">
    <property type="entry name" value="SOUL"/>
    <property type="match status" value="2"/>
</dbReference>
<dbReference type="InterPro" id="IPR006917">
    <property type="entry name" value="SOUL_heme-bd"/>
</dbReference>